<sequence length="828" mass="88803">MWSKTLLVVILAIAVQEVVSQCSRDTCGPNTNCRVQGSAAVCRCNSGWDHAPGGNTIEGCTVRISDGQRSSGISHRATPPRTSFGTLSNRLGNNRIRSGSSSVGSRQNFNDGGDPCAERPCGLNAECTSQGNRAVCSCPPRYEGDPNIECTLDPCETTRCGVNAECERRGNQAICTCPPGFNGDPLIRCDDNPCNSSPCHPNADCQVQGTRAVCKCRQNFEGDGIIECSLDPCLNNPCGTNAECQRTGSSYRCVCPRGYSGNPQFRCNSDPCGENPCGPNAVCNPNGNVATCVCAPGYLGDPLSREGCYNEPCSTGPCGVNAECESRGRSALCRCPRAHTGDPYTRCKFDPCAEAPCGVNAVCNEQGEGYECVCPPDYTGNGYGVCTYNPCATSSCGPNTDCNVIGERAVCRCISGYRGSPNSRSGCLADPCSIDQICHQNAECTNQGGQPVCSCAPGYVGDGFHDCFRGNCLSNDDCGSQEACQEYQCVDPCASACGSGAECEVNNHVAICRCPRGLTGDPFQNCRRFTREEICGDACGPNTDCTVNADERPVCKCLPNYIGNPLTGCRYECTSDRECPSAQKCSNFNCVAVCDSSACGENANCRAINNRAECTCPEDFQGDPYTRCFTECVRHNDCPENTACIKFRCQDPCYALAEQQCAPTANCEVKNHKPICSCFTGDPFRSCREFNRDDLCKPNPCGVDAICQPGYNNRGSDKPVCTCPSGYRGNPLVRCTRGDCERDSDCGSNLGCYNFNCEDPCRRGACAPNAECQVRNHAAACSCPDGYYGNALEACRPTQANTRVVGHSNSRNRFRFKRFVDNVLSYLY</sequence>
<dbReference type="Pfam" id="PF12947">
    <property type="entry name" value="EGF_3"/>
    <property type="match status" value="1"/>
</dbReference>
<dbReference type="InterPro" id="IPR024731">
    <property type="entry name" value="NELL2-like_EGF"/>
</dbReference>
<evidence type="ECO:0000256" key="2">
    <source>
        <dbReference type="ARBA" id="ARBA00023157"/>
    </source>
</evidence>
<evidence type="ECO:0000256" key="3">
    <source>
        <dbReference type="PROSITE-ProRule" id="PRU00076"/>
    </source>
</evidence>
<evidence type="ECO:0000313" key="7">
    <source>
        <dbReference type="EMBL" id="TRY80939.1"/>
    </source>
</evidence>
<dbReference type="EMBL" id="VCGU01000001">
    <property type="protein sequence ID" value="TRY80939.1"/>
    <property type="molecule type" value="Genomic_DNA"/>
</dbReference>
<dbReference type="OMA" id="CISHETG"/>
<organism evidence="7 8">
    <name type="scientific">Tigriopus californicus</name>
    <name type="common">Marine copepod</name>
    <dbReference type="NCBI Taxonomy" id="6832"/>
    <lineage>
        <taxon>Eukaryota</taxon>
        <taxon>Metazoa</taxon>
        <taxon>Ecdysozoa</taxon>
        <taxon>Arthropoda</taxon>
        <taxon>Crustacea</taxon>
        <taxon>Multicrustacea</taxon>
        <taxon>Hexanauplia</taxon>
        <taxon>Copepoda</taxon>
        <taxon>Harpacticoida</taxon>
        <taxon>Harpacticidae</taxon>
        <taxon>Tigriopus</taxon>
    </lineage>
</organism>
<evidence type="ECO:0000313" key="8">
    <source>
        <dbReference type="Proteomes" id="UP000318571"/>
    </source>
</evidence>
<evidence type="ECO:0000256" key="1">
    <source>
        <dbReference type="ARBA" id="ARBA00022536"/>
    </source>
</evidence>
<evidence type="ECO:0000256" key="5">
    <source>
        <dbReference type="SAM" id="SignalP"/>
    </source>
</evidence>
<feature type="domain" description="EGF-like" evidence="6">
    <location>
        <begin position="758"/>
        <end position="796"/>
    </location>
</feature>
<dbReference type="GO" id="GO:0005509">
    <property type="term" value="F:calcium ion binding"/>
    <property type="evidence" value="ECO:0007669"/>
    <property type="project" value="InterPro"/>
</dbReference>
<protein>
    <recommendedName>
        <fullName evidence="6">EGF-like domain-containing protein</fullName>
    </recommendedName>
</protein>
<dbReference type="SMART" id="SM00274">
    <property type="entry name" value="FOLN"/>
    <property type="match status" value="7"/>
</dbReference>
<dbReference type="SMART" id="SM00179">
    <property type="entry name" value="EGF_CA"/>
    <property type="match status" value="5"/>
</dbReference>
<feature type="domain" description="EGF-like" evidence="6">
    <location>
        <begin position="490"/>
        <end position="527"/>
    </location>
</feature>
<dbReference type="PANTHER" id="PTHR22963">
    <property type="entry name" value="ENDOGLIN-RELATED"/>
    <property type="match status" value="1"/>
</dbReference>
<dbReference type="AlphaFoldDB" id="A0A553PTC8"/>
<feature type="domain" description="EGF-like" evidence="6">
    <location>
        <begin position="151"/>
        <end position="190"/>
    </location>
</feature>
<dbReference type="InterPro" id="IPR000742">
    <property type="entry name" value="EGF"/>
</dbReference>
<comment type="caution">
    <text evidence="7">The sequence shown here is derived from an EMBL/GenBank/DDBJ whole genome shotgun (WGS) entry which is preliminary data.</text>
</comment>
<feature type="domain" description="EGF-like" evidence="6">
    <location>
        <begin position="112"/>
        <end position="149"/>
    </location>
</feature>
<feature type="region of interest" description="Disordered" evidence="4">
    <location>
        <begin position="69"/>
        <end position="107"/>
    </location>
</feature>
<feature type="disulfide bond" evidence="3">
    <location>
        <begin position="493"/>
        <end position="503"/>
    </location>
</feature>
<dbReference type="PROSITE" id="PS01186">
    <property type="entry name" value="EGF_2"/>
    <property type="match status" value="4"/>
</dbReference>
<dbReference type="InterPro" id="IPR001881">
    <property type="entry name" value="EGF-like_Ca-bd_dom"/>
</dbReference>
<feature type="signal peptide" evidence="5">
    <location>
        <begin position="1"/>
        <end position="20"/>
    </location>
</feature>
<feature type="domain" description="EGF-like" evidence="6">
    <location>
        <begin position="692"/>
        <end position="736"/>
    </location>
</feature>
<dbReference type="PANTHER" id="PTHR22963:SF38">
    <property type="entry name" value="LP13770P"/>
    <property type="match status" value="1"/>
</dbReference>
<dbReference type="InterPro" id="IPR003645">
    <property type="entry name" value="Fol_N"/>
</dbReference>
<name>A0A553PTC8_TIGCA</name>
<dbReference type="Proteomes" id="UP000318571">
    <property type="component" value="Chromosome 12"/>
</dbReference>
<gene>
    <name evidence="7" type="ORF">TCAL_04725</name>
</gene>
<keyword evidence="5" id="KW-0732">Signal</keyword>
<dbReference type="SMART" id="SM00181">
    <property type="entry name" value="EGF"/>
    <property type="match status" value="15"/>
</dbReference>
<accession>A0A553PTC8</accession>
<evidence type="ECO:0000259" key="6">
    <source>
        <dbReference type="PROSITE" id="PS50026"/>
    </source>
</evidence>
<evidence type="ECO:0000256" key="4">
    <source>
        <dbReference type="SAM" id="MobiDB-lite"/>
    </source>
</evidence>
<feature type="domain" description="EGF-like" evidence="6">
    <location>
        <begin position="309"/>
        <end position="342"/>
    </location>
</feature>
<feature type="domain" description="EGF-like" evidence="6">
    <location>
        <begin position="428"/>
        <end position="465"/>
    </location>
</feature>
<dbReference type="SUPFAM" id="SSF57196">
    <property type="entry name" value="EGF/Laminin"/>
    <property type="match status" value="2"/>
</dbReference>
<dbReference type="Gene3D" id="2.10.25.10">
    <property type="entry name" value="Laminin"/>
    <property type="match status" value="6"/>
</dbReference>
<reference evidence="7 8" key="1">
    <citation type="journal article" date="2018" name="Nat. Ecol. Evol.">
        <title>Genomic signatures of mitonuclear coevolution across populations of Tigriopus californicus.</title>
        <authorList>
            <person name="Barreto F.S."/>
            <person name="Watson E.T."/>
            <person name="Lima T.G."/>
            <person name="Willett C.S."/>
            <person name="Edmands S."/>
            <person name="Li W."/>
            <person name="Burton R.S."/>
        </authorList>
    </citation>
    <scope>NUCLEOTIDE SEQUENCE [LARGE SCALE GENOMIC DNA]</scope>
    <source>
        <strain evidence="7 8">San Diego</strain>
    </source>
</reference>
<keyword evidence="8" id="KW-1185">Reference proteome</keyword>
<feature type="domain" description="EGF-like" evidence="6">
    <location>
        <begin position="269"/>
        <end position="301"/>
    </location>
</feature>
<dbReference type="PROSITE" id="PS50026">
    <property type="entry name" value="EGF_3"/>
    <property type="match status" value="10"/>
</dbReference>
<comment type="caution">
    <text evidence="3">Lacks conserved residue(s) required for the propagation of feature annotation.</text>
</comment>
<keyword evidence="2 3" id="KW-1015">Disulfide bond</keyword>
<feature type="domain" description="EGF-like" evidence="6">
    <location>
        <begin position="348"/>
        <end position="387"/>
    </location>
</feature>
<keyword evidence="1 3" id="KW-0245">EGF-like domain</keyword>
<feature type="domain" description="EGF-like" evidence="6">
    <location>
        <begin position="229"/>
        <end position="268"/>
    </location>
</feature>
<feature type="compositionally biased region" description="Low complexity" evidence="4">
    <location>
        <begin position="88"/>
        <end position="107"/>
    </location>
</feature>
<proteinExistence type="predicted"/>
<feature type="chain" id="PRO_5022030382" description="EGF-like domain-containing protein" evidence="5">
    <location>
        <begin position="21"/>
        <end position="828"/>
    </location>
</feature>
<dbReference type="STRING" id="6832.A0A553PTC8"/>